<dbReference type="OrthoDB" id="5079646at2"/>
<evidence type="ECO:0000313" key="3">
    <source>
        <dbReference type="Proteomes" id="UP000298313"/>
    </source>
</evidence>
<name>A0A4R9B3S6_9MICO</name>
<dbReference type="Pfam" id="PF12728">
    <property type="entry name" value="HTH_17"/>
    <property type="match status" value="1"/>
</dbReference>
<dbReference type="NCBIfam" id="TIGR01764">
    <property type="entry name" value="excise"/>
    <property type="match status" value="1"/>
</dbReference>
<organism evidence="2 3">
    <name type="scientific">Cryobacterium fucosi</name>
    <dbReference type="NCBI Taxonomy" id="1259157"/>
    <lineage>
        <taxon>Bacteria</taxon>
        <taxon>Bacillati</taxon>
        <taxon>Actinomycetota</taxon>
        <taxon>Actinomycetes</taxon>
        <taxon>Micrococcales</taxon>
        <taxon>Microbacteriaceae</taxon>
        <taxon>Cryobacterium</taxon>
    </lineage>
</organism>
<dbReference type="AlphaFoldDB" id="A0A4R9B3S6"/>
<protein>
    <submittedName>
        <fullName evidence="2">Helix-turn-helix domain-containing protein</fullName>
    </submittedName>
</protein>
<gene>
    <name evidence="2" type="ORF">E3T48_12395</name>
</gene>
<sequence length="65" mass="7548">MVKGWLTLDEAAARVGRSKRTIYRWVQDGSLTIHVDRVIEEKLLKVDLAKRQRVGRPRAMKGMTR</sequence>
<keyword evidence="3" id="KW-1185">Reference proteome</keyword>
<evidence type="ECO:0000313" key="2">
    <source>
        <dbReference type="EMBL" id="TFD74842.1"/>
    </source>
</evidence>
<evidence type="ECO:0000259" key="1">
    <source>
        <dbReference type="Pfam" id="PF12728"/>
    </source>
</evidence>
<dbReference type="InterPro" id="IPR009061">
    <property type="entry name" value="DNA-bd_dom_put_sf"/>
</dbReference>
<dbReference type="GO" id="GO:0003677">
    <property type="term" value="F:DNA binding"/>
    <property type="evidence" value="ECO:0007669"/>
    <property type="project" value="InterPro"/>
</dbReference>
<dbReference type="InterPro" id="IPR041657">
    <property type="entry name" value="HTH_17"/>
</dbReference>
<dbReference type="EMBL" id="SOHH01000087">
    <property type="protein sequence ID" value="TFD74842.1"/>
    <property type="molecule type" value="Genomic_DNA"/>
</dbReference>
<dbReference type="SUPFAM" id="SSF46955">
    <property type="entry name" value="Putative DNA-binding domain"/>
    <property type="match status" value="1"/>
</dbReference>
<proteinExistence type="predicted"/>
<reference evidence="2 3" key="1">
    <citation type="submission" date="2019-03" db="EMBL/GenBank/DDBJ databases">
        <title>Genomics of glacier-inhabiting Cryobacterium strains.</title>
        <authorList>
            <person name="Liu Q."/>
            <person name="Xin Y.-H."/>
        </authorList>
    </citation>
    <scope>NUCLEOTIDE SEQUENCE [LARGE SCALE GENOMIC DNA]</scope>
    <source>
        <strain evidence="2 3">Hh4</strain>
    </source>
</reference>
<comment type="caution">
    <text evidence="2">The sequence shown here is derived from an EMBL/GenBank/DDBJ whole genome shotgun (WGS) entry which is preliminary data.</text>
</comment>
<accession>A0A4R9B3S6</accession>
<feature type="domain" description="Helix-turn-helix" evidence="1">
    <location>
        <begin position="5"/>
        <end position="33"/>
    </location>
</feature>
<dbReference type="Proteomes" id="UP000298313">
    <property type="component" value="Unassembled WGS sequence"/>
</dbReference>
<dbReference type="InterPro" id="IPR010093">
    <property type="entry name" value="SinI_DNA-bd"/>
</dbReference>